<accession>A0ABS4HQE6</accession>
<proteinExistence type="predicted"/>
<organism evidence="1 2">
    <name type="scientific">Paenibacillus aceris</name>
    <dbReference type="NCBI Taxonomy" id="869555"/>
    <lineage>
        <taxon>Bacteria</taxon>
        <taxon>Bacillati</taxon>
        <taxon>Bacillota</taxon>
        <taxon>Bacilli</taxon>
        <taxon>Bacillales</taxon>
        <taxon>Paenibacillaceae</taxon>
        <taxon>Paenibacillus</taxon>
    </lineage>
</organism>
<gene>
    <name evidence="1" type="ORF">J2Z65_000017</name>
</gene>
<reference evidence="1 2" key="1">
    <citation type="submission" date="2021-03" db="EMBL/GenBank/DDBJ databases">
        <title>Genomic Encyclopedia of Type Strains, Phase IV (KMG-IV): sequencing the most valuable type-strain genomes for metagenomic binning, comparative biology and taxonomic classification.</title>
        <authorList>
            <person name="Goeker M."/>
        </authorList>
    </citation>
    <scope>NUCLEOTIDE SEQUENCE [LARGE SCALE GENOMIC DNA]</scope>
    <source>
        <strain evidence="1 2">DSM 24950</strain>
    </source>
</reference>
<keyword evidence="2" id="KW-1185">Reference proteome</keyword>
<dbReference type="Proteomes" id="UP001519344">
    <property type="component" value="Unassembled WGS sequence"/>
</dbReference>
<name>A0ABS4HQE6_9BACL</name>
<dbReference type="EMBL" id="JAGGKV010000001">
    <property type="protein sequence ID" value="MBP1960823.1"/>
    <property type="molecule type" value="Genomic_DNA"/>
</dbReference>
<dbReference type="RefSeq" id="WP_167056831.1">
    <property type="nucleotide sequence ID" value="NZ_JAAOZR010000013.1"/>
</dbReference>
<evidence type="ECO:0000313" key="1">
    <source>
        <dbReference type="EMBL" id="MBP1960823.1"/>
    </source>
</evidence>
<sequence>MGIRGKVIKVTITHRDEIVRLGPDQLGLLSEETVFKSFSEHPRIALCGFLPKDRTLVIKGLSRGNTRCILFVSAPHRFSRIIVEVTSLAI</sequence>
<comment type="caution">
    <text evidence="1">The sequence shown here is derived from an EMBL/GenBank/DDBJ whole genome shotgun (WGS) entry which is preliminary data.</text>
</comment>
<evidence type="ECO:0000313" key="2">
    <source>
        <dbReference type="Proteomes" id="UP001519344"/>
    </source>
</evidence>
<protein>
    <submittedName>
        <fullName evidence="1">Uncharacterized protein</fullName>
    </submittedName>
</protein>